<evidence type="ECO:0000313" key="3">
    <source>
        <dbReference type="Proteomes" id="UP001295684"/>
    </source>
</evidence>
<feature type="region of interest" description="Disordered" evidence="1">
    <location>
        <begin position="1"/>
        <end position="21"/>
    </location>
</feature>
<accession>A0AAD1UDR0</accession>
<evidence type="ECO:0000313" key="2">
    <source>
        <dbReference type="EMBL" id="CAI2365336.1"/>
    </source>
</evidence>
<dbReference type="EMBL" id="CAMPGE010006487">
    <property type="protein sequence ID" value="CAI2365336.1"/>
    <property type="molecule type" value="Genomic_DNA"/>
</dbReference>
<sequence>MSDGDNDPVRFWKQEQRRREDNPYVSNKLWKQTWEDMNSIKSDKHPKELYTECISNNAYWRFYTSGNNLTVDDLAMALCKNQGCDLNYCGLIKKSIPSDWRGSSDCSHEYKEFQSCIARERRTWLGNKPDMSMYDYIQMRYEKDKKENKHKPVFEMELKEEGTTQTDELQKAKRSLEHGYM</sequence>
<organism evidence="2 3">
    <name type="scientific">Euplotes crassus</name>
    <dbReference type="NCBI Taxonomy" id="5936"/>
    <lineage>
        <taxon>Eukaryota</taxon>
        <taxon>Sar</taxon>
        <taxon>Alveolata</taxon>
        <taxon>Ciliophora</taxon>
        <taxon>Intramacronucleata</taxon>
        <taxon>Spirotrichea</taxon>
        <taxon>Hypotrichia</taxon>
        <taxon>Euplotida</taxon>
        <taxon>Euplotidae</taxon>
        <taxon>Moneuplotes</taxon>
    </lineage>
</organism>
<keyword evidence="3" id="KW-1185">Reference proteome</keyword>
<dbReference type="AlphaFoldDB" id="A0AAD1UDR0"/>
<dbReference type="Proteomes" id="UP001295684">
    <property type="component" value="Unassembled WGS sequence"/>
</dbReference>
<feature type="region of interest" description="Disordered" evidence="1">
    <location>
        <begin position="160"/>
        <end position="181"/>
    </location>
</feature>
<comment type="caution">
    <text evidence="2">The sequence shown here is derived from an EMBL/GenBank/DDBJ whole genome shotgun (WGS) entry which is preliminary data.</text>
</comment>
<evidence type="ECO:0000256" key="1">
    <source>
        <dbReference type="SAM" id="MobiDB-lite"/>
    </source>
</evidence>
<protein>
    <submittedName>
        <fullName evidence="2">Uncharacterized protein</fullName>
    </submittedName>
</protein>
<feature type="compositionally biased region" description="Basic and acidic residues" evidence="1">
    <location>
        <begin position="7"/>
        <end position="21"/>
    </location>
</feature>
<name>A0AAD1UDR0_EUPCR</name>
<gene>
    <name evidence="2" type="ORF">ECRASSUSDP1_LOCUS6683</name>
</gene>
<reference evidence="2" key="1">
    <citation type="submission" date="2023-07" db="EMBL/GenBank/DDBJ databases">
        <authorList>
            <consortium name="AG Swart"/>
            <person name="Singh M."/>
            <person name="Singh A."/>
            <person name="Seah K."/>
            <person name="Emmerich C."/>
        </authorList>
    </citation>
    <scope>NUCLEOTIDE SEQUENCE</scope>
    <source>
        <strain evidence="2">DP1</strain>
    </source>
</reference>
<proteinExistence type="predicted"/>